<keyword evidence="5" id="KW-1185">Reference proteome</keyword>
<evidence type="ECO:0000313" key="4">
    <source>
        <dbReference type="EMBL" id="TWT88229.1"/>
    </source>
</evidence>
<dbReference type="AlphaFoldDB" id="A0A5C5ZLF5"/>
<sequence length="267" mass="28209">MPQPWITAATHAVADLVFPERCALCAASTADQAVGRRGFCFACLRDLAPFDGPRCGRCALPRPPDASPSAEPGCPACRAERYAFDGAWAWGPYQGALRHAVLLAKRRSGRGVAAALGEQMSVGLADLLAADASEAPPLVAPIPSPWRRRVRRGVTPAEEIARSLARAARLPLALGLLRTAKSPARQASVAPSDRWRNVRGAFRVSERLRRLGADRIGGSQRLEGRTVLLVDDVLTTGATCDAAARALRKAGSGRVVAVVAARRVGGL</sequence>
<protein>
    <submittedName>
        <fullName evidence="4">DNA utilization protein GntX</fullName>
    </submittedName>
</protein>
<proteinExistence type="inferred from homology"/>
<evidence type="ECO:0000256" key="1">
    <source>
        <dbReference type="ARBA" id="ARBA00008007"/>
    </source>
</evidence>
<dbReference type="Pfam" id="PF18912">
    <property type="entry name" value="DZR_2"/>
    <property type="match status" value="1"/>
</dbReference>
<feature type="domain" description="Double zinc ribbon" evidence="3">
    <location>
        <begin position="14"/>
        <end position="77"/>
    </location>
</feature>
<dbReference type="InterPro" id="IPR051910">
    <property type="entry name" value="ComF/GntX_DNA_util-trans"/>
</dbReference>
<dbReference type="Proteomes" id="UP000315440">
    <property type="component" value="Unassembled WGS sequence"/>
</dbReference>
<dbReference type="InterPro" id="IPR029057">
    <property type="entry name" value="PRTase-like"/>
</dbReference>
<evidence type="ECO:0000259" key="2">
    <source>
        <dbReference type="Pfam" id="PF00156"/>
    </source>
</evidence>
<evidence type="ECO:0000313" key="5">
    <source>
        <dbReference type="Proteomes" id="UP000315440"/>
    </source>
</evidence>
<dbReference type="RefSeq" id="WP_146399109.1">
    <property type="nucleotide sequence ID" value="NZ_SJPQ01000002.1"/>
</dbReference>
<comment type="similarity">
    <text evidence="1">Belongs to the ComF/GntX family.</text>
</comment>
<organism evidence="4 5">
    <name type="scientific">Pseudobythopirellula maris</name>
    <dbReference type="NCBI Taxonomy" id="2527991"/>
    <lineage>
        <taxon>Bacteria</taxon>
        <taxon>Pseudomonadati</taxon>
        <taxon>Planctomycetota</taxon>
        <taxon>Planctomycetia</taxon>
        <taxon>Pirellulales</taxon>
        <taxon>Lacipirellulaceae</taxon>
        <taxon>Pseudobythopirellula</taxon>
    </lineage>
</organism>
<gene>
    <name evidence="4" type="ORF">Mal64_17080</name>
</gene>
<feature type="domain" description="Phosphoribosyltransferase" evidence="2">
    <location>
        <begin position="151"/>
        <end position="262"/>
    </location>
</feature>
<dbReference type="PANTHER" id="PTHR47505">
    <property type="entry name" value="DNA UTILIZATION PROTEIN YHGH"/>
    <property type="match status" value="1"/>
</dbReference>
<dbReference type="OrthoDB" id="9779910at2"/>
<dbReference type="InterPro" id="IPR044005">
    <property type="entry name" value="DZR_2"/>
</dbReference>
<name>A0A5C5ZLF5_9BACT</name>
<dbReference type="PANTHER" id="PTHR47505:SF1">
    <property type="entry name" value="DNA UTILIZATION PROTEIN YHGH"/>
    <property type="match status" value="1"/>
</dbReference>
<dbReference type="EMBL" id="SJPQ01000002">
    <property type="protein sequence ID" value="TWT88229.1"/>
    <property type="molecule type" value="Genomic_DNA"/>
</dbReference>
<reference evidence="4 5" key="1">
    <citation type="submission" date="2019-02" db="EMBL/GenBank/DDBJ databases">
        <title>Deep-cultivation of Planctomycetes and their phenomic and genomic characterization uncovers novel biology.</title>
        <authorList>
            <person name="Wiegand S."/>
            <person name="Jogler M."/>
            <person name="Boedeker C."/>
            <person name="Pinto D."/>
            <person name="Vollmers J."/>
            <person name="Rivas-Marin E."/>
            <person name="Kohn T."/>
            <person name="Peeters S.H."/>
            <person name="Heuer A."/>
            <person name="Rast P."/>
            <person name="Oberbeckmann S."/>
            <person name="Bunk B."/>
            <person name="Jeske O."/>
            <person name="Meyerdierks A."/>
            <person name="Storesund J.E."/>
            <person name="Kallscheuer N."/>
            <person name="Luecker S."/>
            <person name="Lage O.M."/>
            <person name="Pohl T."/>
            <person name="Merkel B.J."/>
            <person name="Hornburger P."/>
            <person name="Mueller R.-W."/>
            <person name="Bruemmer F."/>
            <person name="Labrenz M."/>
            <person name="Spormann A.M."/>
            <person name="Op Den Camp H."/>
            <person name="Overmann J."/>
            <person name="Amann R."/>
            <person name="Jetten M.S.M."/>
            <person name="Mascher T."/>
            <person name="Medema M.H."/>
            <person name="Devos D.P."/>
            <person name="Kaster A.-K."/>
            <person name="Ovreas L."/>
            <person name="Rohde M."/>
            <person name="Galperin M.Y."/>
            <person name="Jogler C."/>
        </authorList>
    </citation>
    <scope>NUCLEOTIDE SEQUENCE [LARGE SCALE GENOMIC DNA]</scope>
    <source>
        <strain evidence="4 5">Mal64</strain>
    </source>
</reference>
<accession>A0A5C5ZLF5</accession>
<dbReference type="CDD" id="cd06223">
    <property type="entry name" value="PRTases_typeI"/>
    <property type="match status" value="1"/>
</dbReference>
<comment type="caution">
    <text evidence="4">The sequence shown here is derived from an EMBL/GenBank/DDBJ whole genome shotgun (WGS) entry which is preliminary data.</text>
</comment>
<dbReference type="SUPFAM" id="SSF53271">
    <property type="entry name" value="PRTase-like"/>
    <property type="match status" value="1"/>
</dbReference>
<dbReference type="Pfam" id="PF00156">
    <property type="entry name" value="Pribosyltran"/>
    <property type="match status" value="1"/>
</dbReference>
<dbReference type="Gene3D" id="3.40.50.2020">
    <property type="match status" value="1"/>
</dbReference>
<evidence type="ECO:0000259" key="3">
    <source>
        <dbReference type="Pfam" id="PF18912"/>
    </source>
</evidence>
<dbReference type="InterPro" id="IPR000836">
    <property type="entry name" value="PRTase_dom"/>
</dbReference>